<dbReference type="SMART" id="SM00663">
    <property type="entry name" value="RPOLA_N"/>
    <property type="match status" value="1"/>
</dbReference>
<reference evidence="7" key="1">
    <citation type="submission" date="2017-02" db="EMBL/GenBank/DDBJ databases">
        <title>Delving into the versatile metabolic prowess of the omnipresent phylum Bacteroidetes.</title>
        <authorList>
            <person name="Nobu M.K."/>
            <person name="Mei R."/>
            <person name="Narihiro T."/>
            <person name="Kuroda K."/>
            <person name="Liu W.-T."/>
        </authorList>
    </citation>
    <scope>NUCLEOTIDE SEQUENCE</scope>
    <source>
        <strain evidence="7">ADurb.Bin160</strain>
    </source>
</reference>
<dbReference type="GO" id="GO:0000428">
    <property type="term" value="C:DNA-directed RNA polymerase complex"/>
    <property type="evidence" value="ECO:0007669"/>
    <property type="project" value="UniProtKB-KW"/>
</dbReference>
<dbReference type="EC" id="2.7.7.6" evidence="1"/>
<comment type="caution">
    <text evidence="7">The sequence shown here is derived from an EMBL/GenBank/DDBJ whole genome shotgun (WGS) entry which is preliminary data.</text>
</comment>
<dbReference type="InterPro" id="IPR038120">
    <property type="entry name" value="Rpb1_funnel_sf"/>
</dbReference>
<gene>
    <name evidence="7" type="primary">rpoC_2</name>
    <name evidence="7" type="ORF">BWY04_00674</name>
</gene>
<dbReference type="SUPFAM" id="SSF64484">
    <property type="entry name" value="beta and beta-prime subunits of DNA dependent RNA-polymerase"/>
    <property type="match status" value="1"/>
</dbReference>
<evidence type="ECO:0000256" key="1">
    <source>
        <dbReference type="ARBA" id="ARBA00012418"/>
    </source>
</evidence>
<name>A0A1V5ZNM1_9BACT</name>
<dbReference type="Pfam" id="PF05000">
    <property type="entry name" value="RNA_pol_Rpb1_4"/>
    <property type="match status" value="1"/>
</dbReference>
<dbReference type="InterPro" id="IPR007083">
    <property type="entry name" value="RNA_pol_Rpb1_4"/>
</dbReference>
<dbReference type="EMBL" id="MWDB01000012">
    <property type="protein sequence ID" value="OQB41678.1"/>
    <property type="molecule type" value="Genomic_DNA"/>
</dbReference>
<keyword evidence="3 7" id="KW-0808">Transferase</keyword>
<dbReference type="InterPro" id="IPR045867">
    <property type="entry name" value="DNA-dir_RpoC_beta_prime"/>
</dbReference>
<evidence type="ECO:0000256" key="4">
    <source>
        <dbReference type="ARBA" id="ARBA00022695"/>
    </source>
</evidence>
<dbReference type="Gene3D" id="2.40.40.20">
    <property type="match status" value="1"/>
</dbReference>
<keyword evidence="2 7" id="KW-0240">DNA-directed RNA polymerase</keyword>
<dbReference type="GO" id="GO:0003899">
    <property type="term" value="F:DNA-directed RNA polymerase activity"/>
    <property type="evidence" value="ECO:0007669"/>
    <property type="project" value="UniProtKB-EC"/>
</dbReference>
<dbReference type="InterPro" id="IPR007081">
    <property type="entry name" value="RNA_pol_Rpb1_5"/>
</dbReference>
<dbReference type="Pfam" id="PF00623">
    <property type="entry name" value="RNA_pol_Rpb1_2"/>
    <property type="match status" value="1"/>
</dbReference>
<evidence type="ECO:0000256" key="5">
    <source>
        <dbReference type="ARBA" id="ARBA00023163"/>
    </source>
</evidence>
<dbReference type="Gene3D" id="1.10.132.30">
    <property type="match status" value="1"/>
</dbReference>
<sequence>MPKLLDIDKFCENLMEVKTSKIFDKSFFHPDGLYSEQIFGPLKNYTCQCGTYHTYLKAGERCKVCNVLIEHSKIRRKTFAKIVLPFPIVNPIFYDLISNIGGKKLQELIDELMIKEKSVLYKDEENEEYVVTTQPELLHQDIEKYEKLEAIQELIQDLSKKFIDAEDWKLINKNINCLLIRNVIILPPDLRPISKSMKKPGQQVSDEINRFYMKILVKKEIVENTIVDLNKDKKIFYQYYTKMQEDINELYENLLLKLSKKKGLIRNNILGKRIDFSGRAVITPEPTLDLDECVIPYLMFLELYKIKIAKKLIENGKFNLINNAIDYVDECIDRNDTSLFSLCRELCADEYCLLNRQPSLHRLSILGFKVGVSLDHTIKTHPLVCPAFNADYDGDQQAVYIPITEATKTEIKEKLLASKNLSNPSNSNLIATPSQDLVLGIYVLTNNLLEGEEYNKYVEFKGQTITKSRKIFNDCLPTDYPLIDRPIKSKDLIEILENINECYDHTVVKNTLDKIKAIGFKYSTLFGPTLSLQDMEVDGFEKKKNEIYKENSSITEKLNSIQSKEIEETLKNRFKQSYMVESGSRGSWDQVRQILLTRGYISNFKGKILSTPVKNSLLHGLTPKEFFLSTYGSRKGLLDVALNTGVSGYLSRKLIFCCANLQLDESLEDCGTEDCLKVFVNSERKAEMLIHRFIINENKLEKITKENCYSFINKTIFLRSPIYCKQPKICKTCYGELYKVLRSRYIGIIAAQSLGEANTQLVLKNFHHSGSAMLGKETDQEETDLHQSDVVSALSKVSKILHNFEDRKEYEIVSELFEIYNSSRKISHIHFESVVAQLMWVGYNKWRLVENRKEVAPSFYSVQSVPSYESWILGLGFSKPKHHILKGLLISGKYKGIFDKIIFGEELN</sequence>
<evidence type="ECO:0000313" key="7">
    <source>
        <dbReference type="EMBL" id="OQB41678.1"/>
    </source>
</evidence>
<evidence type="ECO:0000256" key="3">
    <source>
        <dbReference type="ARBA" id="ARBA00022679"/>
    </source>
</evidence>
<protein>
    <recommendedName>
        <fullName evidence="1">DNA-directed RNA polymerase</fullName>
        <ecNumber evidence="1">2.7.7.6</ecNumber>
    </recommendedName>
</protein>
<dbReference type="Gene3D" id="1.10.40.90">
    <property type="match status" value="1"/>
</dbReference>
<evidence type="ECO:0000256" key="2">
    <source>
        <dbReference type="ARBA" id="ARBA00022478"/>
    </source>
</evidence>
<keyword evidence="5" id="KW-0804">Transcription</keyword>
<dbReference type="InterPro" id="IPR042102">
    <property type="entry name" value="RNA_pol_Rpb1_3_sf"/>
</dbReference>
<dbReference type="Gene3D" id="1.10.274.100">
    <property type="entry name" value="RNA polymerase Rpb1, domain 3"/>
    <property type="match status" value="1"/>
</dbReference>
<dbReference type="InterPro" id="IPR006592">
    <property type="entry name" value="RNA_pol_N"/>
</dbReference>
<dbReference type="Pfam" id="PF04998">
    <property type="entry name" value="RNA_pol_Rpb1_5"/>
    <property type="match status" value="1"/>
</dbReference>
<dbReference type="GO" id="GO:0003677">
    <property type="term" value="F:DNA binding"/>
    <property type="evidence" value="ECO:0007669"/>
    <property type="project" value="InterPro"/>
</dbReference>
<evidence type="ECO:0000259" key="6">
    <source>
        <dbReference type="SMART" id="SM00663"/>
    </source>
</evidence>
<accession>A0A1V5ZNM1</accession>
<dbReference type="InterPro" id="IPR000722">
    <property type="entry name" value="RNA_pol_asu"/>
</dbReference>
<dbReference type="GO" id="GO:0006351">
    <property type="term" value="P:DNA-templated transcription"/>
    <property type="evidence" value="ECO:0007669"/>
    <property type="project" value="InterPro"/>
</dbReference>
<dbReference type="Proteomes" id="UP000485621">
    <property type="component" value="Unassembled WGS sequence"/>
</dbReference>
<dbReference type="AlphaFoldDB" id="A0A1V5ZNM1"/>
<proteinExistence type="predicted"/>
<feature type="domain" description="RNA polymerase N-terminal" evidence="6">
    <location>
        <begin position="176"/>
        <end position="445"/>
    </location>
</feature>
<dbReference type="PANTHER" id="PTHR19376">
    <property type="entry name" value="DNA-DIRECTED RNA POLYMERASE"/>
    <property type="match status" value="1"/>
</dbReference>
<keyword evidence="4 7" id="KW-0548">Nucleotidyltransferase</keyword>
<organism evidence="7">
    <name type="scientific">candidate division CPR1 bacterium ADurb.Bin160</name>
    <dbReference type="NCBI Taxonomy" id="1852826"/>
    <lineage>
        <taxon>Bacteria</taxon>
        <taxon>candidate division CPR1</taxon>
    </lineage>
</organism>